<dbReference type="Gene3D" id="1.10.10.10">
    <property type="entry name" value="Winged helix-like DNA-binding domain superfamily/Winged helix DNA-binding domain"/>
    <property type="match status" value="1"/>
</dbReference>
<organism evidence="6 7">
    <name type="scientific">Bifidobacterium pullorum subsp. saeculare</name>
    <dbReference type="NCBI Taxonomy" id="78257"/>
    <lineage>
        <taxon>Bacteria</taxon>
        <taxon>Bacillati</taxon>
        <taxon>Actinomycetota</taxon>
        <taxon>Actinomycetes</taxon>
        <taxon>Bifidobacteriales</taxon>
        <taxon>Bifidobacteriaceae</taxon>
        <taxon>Bifidobacterium</taxon>
    </lineage>
</organism>
<reference evidence="6" key="1">
    <citation type="submission" date="2020-08" db="EMBL/GenBank/DDBJ databases">
        <authorList>
            <person name="Cejkova D."/>
            <person name="Kubasova T."/>
            <person name="Jahodarova E."/>
            <person name="Rychlik I."/>
        </authorList>
    </citation>
    <scope>NUCLEOTIDE SEQUENCE</scope>
    <source>
        <strain evidence="6">An836</strain>
    </source>
</reference>
<dbReference type="Pfam" id="PF00126">
    <property type="entry name" value="HTH_1"/>
    <property type="match status" value="1"/>
</dbReference>
<keyword evidence="2" id="KW-0805">Transcription regulation</keyword>
<keyword evidence="7" id="KW-1185">Reference proteome</keyword>
<dbReference type="GO" id="GO:0000976">
    <property type="term" value="F:transcription cis-regulatory region binding"/>
    <property type="evidence" value="ECO:0007669"/>
    <property type="project" value="TreeGrafter"/>
</dbReference>
<dbReference type="PROSITE" id="PS50931">
    <property type="entry name" value="HTH_LYSR"/>
    <property type="match status" value="1"/>
</dbReference>
<feature type="domain" description="HTH lysR-type" evidence="5">
    <location>
        <begin position="1"/>
        <end position="58"/>
    </location>
</feature>
<evidence type="ECO:0000256" key="1">
    <source>
        <dbReference type="ARBA" id="ARBA00009437"/>
    </source>
</evidence>
<dbReference type="Proteomes" id="UP000718821">
    <property type="component" value="Unassembled WGS sequence"/>
</dbReference>
<dbReference type="InterPro" id="IPR005119">
    <property type="entry name" value="LysR_subst-bd"/>
</dbReference>
<gene>
    <name evidence="6" type="ORF">H7U32_02565</name>
</gene>
<dbReference type="AlphaFoldDB" id="A0A939B970"/>
<dbReference type="SUPFAM" id="SSF53850">
    <property type="entry name" value="Periplasmic binding protein-like II"/>
    <property type="match status" value="1"/>
</dbReference>
<comment type="similarity">
    <text evidence="1">Belongs to the LysR transcriptional regulatory family.</text>
</comment>
<dbReference type="SUPFAM" id="SSF46785">
    <property type="entry name" value="Winged helix' DNA-binding domain"/>
    <property type="match status" value="1"/>
</dbReference>
<keyword evidence="3" id="KW-0238">DNA-binding</keyword>
<dbReference type="GO" id="GO:0003700">
    <property type="term" value="F:DNA-binding transcription factor activity"/>
    <property type="evidence" value="ECO:0007669"/>
    <property type="project" value="InterPro"/>
</dbReference>
<evidence type="ECO:0000313" key="6">
    <source>
        <dbReference type="EMBL" id="MBM6699228.1"/>
    </source>
</evidence>
<dbReference type="EMBL" id="JACLYU010000003">
    <property type="protein sequence ID" value="MBM6699228.1"/>
    <property type="molecule type" value="Genomic_DNA"/>
</dbReference>
<accession>A0A939B970</accession>
<evidence type="ECO:0000259" key="5">
    <source>
        <dbReference type="PROSITE" id="PS50931"/>
    </source>
</evidence>
<evidence type="ECO:0000256" key="3">
    <source>
        <dbReference type="ARBA" id="ARBA00023125"/>
    </source>
</evidence>
<dbReference type="PANTHER" id="PTHR30126">
    <property type="entry name" value="HTH-TYPE TRANSCRIPTIONAL REGULATOR"/>
    <property type="match status" value="1"/>
</dbReference>
<dbReference type="Pfam" id="PF03466">
    <property type="entry name" value="LysR_substrate"/>
    <property type="match status" value="1"/>
</dbReference>
<evidence type="ECO:0000313" key="7">
    <source>
        <dbReference type="Proteomes" id="UP000718821"/>
    </source>
</evidence>
<dbReference type="PRINTS" id="PR00039">
    <property type="entry name" value="HTHLYSR"/>
</dbReference>
<name>A0A939B970_9BIFI</name>
<dbReference type="PANTHER" id="PTHR30126:SF40">
    <property type="entry name" value="HTH-TYPE TRANSCRIPTIONAL REGULATOR GLTR"/>
    <property type="match status" value="1"/>
</dbReference>
<protein>
    <submittedName>
        <fullName evidence="6">LysR family transcriptional regulator</fullName>
    </submittedName>
</protein>
<reference evidence="6" key="2">
    <citation type="journal article" date="2021" name="Sci. Rep.">
        <title>The distribution of antibiotic resistance genes in chicken gut microbiota commensals.</title>
        <authorList>
            <person name="Juricova H."/>
            <person name="Matiasovicova J."/>
            <person name="Kubasova T."/>
            <person name="Cejkova D."/>
            <person name="Rychlik I."/>
        </authorList>
    </citation>
    <scope>NUCLEOTIDE SEQUENCE</scope>
    <source>
        <strain evidence="6">An836</strain>
    </source>
</reference>
<comment type="caution">
    <text evidence="6">The sequence shown here is derived from an EMBL/GenBank/DDBJ whole genome shotgun (WGS) entry which is preliminary data.</text>
</comment>
<proteinExistence type="inferred from homology"/>
<sequence>MFDLLETMVAVYETGQFTIAADELRVSQSTVSSRIAQLERLVGAPLFDRHAKSDVTPTEAGRVLYATATSIGEQWRDVRERIAREQAAKEEFILLLSHTAASVLLPRAAATLGDALAGFDVAVRALNSDAILAHIGRKGAQLGIVEKPIADDAVQRVTLCHDRLVLAGGEGAEGDVLLVREHGSGVRYYTDLYLKMSGEVPERTMEVSSNAAIVACLASGFGRSIVSRAAVPDGVPCKDLGPEFTRRFYALVPRSGLSRGQRALAGQIVAALADDAG</sequence>
<dbReference type="InterPro" id="IPR036388">
    <property type="entry name" value="WH-like_DNA-bd_sf"/>
</dbReference>
<dbReference type="Gene3D" id="3.40.190.10">
    <property type="entry name" value="Periplasmic binding protein-like II"/>
    <property type="match status" value="2"/>
</dbReference>
<evidence type="ECO:0000256" key="2">
    <source>
        <dbReference type="ARBA" id="ARBA00023015"/>
    </source>
</evidence>
<keyword evidence="4" id="KW-0804">Transcription</keyword>
<dbReference type="RefSeq" id="WP_204467821.1">
    <property type="nucleotide sequence ID" value="NZ_JACLYU010000003.1"/>
</dbReference>
<dbReference type="InterPro" id="IPR000847">
    <property type="entry name" value="LysR_HTH_N"/>
</dbReference>
<dbReference type="InterPro" id="IPR036390">
    <property type="entry name" value="WH_DNA-bd_sf"/>
</dbReference>
<evidence type="ECO:0000256" key="4">
    <source>
        <dbReference type="ARBA" id="ARBA00023163"/>
    </source>
</evidence>